<keyword evidence="2" id="KW-1185">Reference proteome</keyword>
<dbReference type="GeneID" id="61900884"/>
<organism evidence="1 2">
    <name type="scientific">Yersinia aleksiciae</name>
    <dbReference type="NCBI Taxonomy" id="263819"/>
    <lineage>
        <taxon>Bacteria</taxon>
        <taxon>Pseudomonadati</taxon>
        <taxon>Pseudomonadota</taxon>
        <taxon>Gammaproteobacteria</taxon>
        <taxon>Enterobacterales</taxon>
        <taxon>Yersiniaceae</taxon>
        <taxon>Yersinia</taxon>
    </lineage>
</organism>
<dbReference type="RefSeq" id="WP_048615821.1">
    <property type="nucleotide sequence ID" value="NZ_CABMLM010000001.1"/>
</dbReference>
<proteinExistence type="predicted"/>
<evidence type="ECO:0000313" key="2">
    <source>
        <dbReference type="Proteomes" id="UP000069914"/>
    </source>
</evidence>
<dbReference type="EMBL" id="CP011975">
    <property type="protein sequence ID" value="AKP32139.1"/>
    <property type="molecule type" value="Genomic_DNA"/>
</dbReference>
<reference evidence="1 2" key="1">
    <citation type="journal article" date="2015" name="Genome Announc.">
        <title>De Novo Genome Sequence of Yersinia aleksiciae Y159T.</title>
        <authorList>
            <person name="Sprague L.D."/>
            <person name="Neubauer H."/>
        </authorList>
    </citation>
    <scope>NUCLEOTIDE SEQUENCE [LARGE SCALE GENOMIC DNA]</scope>
    <source>
        <strain evidence="1 2">159</strain>
    </source>
</reference>
<sequence>MTSLCLQIANAILRTHMVDMAELTRRAIEEDGLFSLRSGLHDREKEVIFRNTIAGLSMITSIAWQLRENELVTFHQLSTELKKFSESGVLPPLFNAEVSVCQDN</sequence>
<evidence type="ECO:0000313" key="1">
    <source>
        <dbReference type="EMBL" id="AKP32139.1"/>
    </source>
</evidence>
<accession>A0ABM5U8K1</accession>
<gene>
    <name evidence="1" type="ORF">ACZ76_00500</name>
</gene>
<dbReference type="Proteomes" id="UP000069914">
    <property type="component" value="Chromosome"/>
</dbReference>
<name>A0ABM5U8K1_YERAE</name>
<protein>
    <submittedName>
        <fullName evidence="1">Uncharacterized protein</fullName>
    </submittedName>
</protein>